<comment type="caution">
    <text evidence="1">The sequence shown here is derived from an EMBL/GenBank/DDBJ whole genome shotgun (WGS) entry which is preliminary data.</text>
</comment>
<reference evidence="1 2" key="1">
    <citation type="journal article" date="2023" name="Hortic Res">
        <title>Pangenome of water caltrop reveals structural variations and asymmetric subgenome divergence after allopolyploidization.</title>
        <authorList>
            <person name="Zhang X."/>
            <person name="Chen Y."/>
            <person name="Wang L."/>
            <person name="Yuan Y."/>
            <person name="Fang M."/>
            <person name="Shi L."/>
            <person name="Lu R."/>
            <person name="Comes H.P."/>
            <person name="Ma Y."/>
            <person name="Chen Y."/>
            <person name="Huang G."/>
            <person name="Zhou Y."/>
            <person name="Zheng Z."/>
            <person name="Qiu Y."/>
        </authorList>
    </citation>
    <scope>NUCLEOTIDE SEQUENCE [LARGE SCALE GENOMIC DNA]</scope>
    <source>
        <tissue evidence="1">Roots</tissue>
    </source>
</reference>
<gene>
    <name evidence="1" type="ORF">SAY87_019239</name>
</gene>
<dbReference type="EMBL" id="JAXIOK010000012">
    <property type="protein sequence ID" value="KAK4757938.1"/>
    <property type="molecule type" value="Genomic_DNA"/>
</dbReference>
<name>A0AAN7Q261_9MYRT</name>
<dbReference type="Proteomes" id="UP001345219">
    <property type="component" value="Chromosome 15"/>
</dbReference>
<evidence type="ECO:0000313" key="1">
    <source>
        <dbReference type="EMBL" id="KAK4757938.1"/>
    </source>
</evidence>
<protein>
    <submittedName>
        <fullName evidence="1">Uncharacterized protein</fullName>
    </submittedName>
</protein>
<organism evidence="1 2">
    <name type="scientific">Trapa incisa</name>
    <dbReference type="NCBI Taxonomy" id="236973"/>
    <lineage>
        <taxon>Eukaryota</taxon>
        <taxon>Viridiplantae</taxon>
        <taxon>Streptophyta</taxon>
        <taxon>Embryophyta</taxon>
        <taxon>Tracheophyta</taxon>
        <taxon>Spermatophyta</taxon>
        <taxon>Magnoliopsida</taxon>
        <taxon>eudicotyledons</taxon>
        <taxon>Gunneridae</taxon>
        <taxon>Pentapetalae</taxon>
        <taxon>rosids</taxon>
        <taxon>malvids</taxon>
        <taxon>Myrtales</taxon>
        <taxon>Lythraceae</taxon>
        <taxon>Trapa</taxon>
    </lineage>
</organism>
<proteinExistence type="predicted"/>
<evidence type="ECO:0000313" key="2">
    <source>
        <dbReference type="Proteomes" id="UP001345219"/>
    </source>
</evidence>
<keyword evidence="2" id="KW-1185">Reference proteome</keyword>
<dbReference type="AlphaFoldDB" id="A0AAN7Q261"/>
<sequence length="83" mass="9450">MKRDCTDDRDQVKMEADRQIIDAPRRLLQFAVRDALAASKPCSTTEFKFKPLPSVVSMTNGGVSLVILQGFNQLYQCQITWEQ</sequence>
<accession>A0AAN7Q261</accession>